<evidence type="ECO:0000313" key="6">
    <source>
        <dbReference type="Proteomes" id="UP000237822"/>
    </source>
</evidence>
<dbReference type="RefSeq" id="WP_106297636.1">
    <property type="nucleotide sequence ID" value="NZ_PVTI01000013.1"/>
</dbReference>
<dbReference type="SUPFAM" id="SSF53335">
    <property type="entry name" value="S-adenosyl-L-methionine-dependent methyltransferases"/>
    <property type="match status" value="1"/>
</dbReference>
<name>A0A2T0UJI7_9MICO</name>
<comment type="caution">
    <text evidence="5">The sequence shown here is derived from an EMBL/GenBank/DDBJ whole genome shotgun (WGS) entry which is preliminary data.</text>
</comment>
<feature type="region of interest" description="Disordered" evidence="3">
    <location>
        <begin position="270"/>
        <end position="294"/>
    </location>
</feature>
<organism evidence="5 6">
    <name type="scientific">Knoellia remsis</name>
    <dbReference type="NCBI Taxonomy" id="407159"/>
    <lineage>
        <taxon>Bacteria</taxon>
        <taxon>Bacillati</taxon>
        <taxon>Actinomycetota</taxon>
        <taxon>Actinomycetes</taxon>
        <taxon>Micrococcales</taxon>
        <taxon>Intrasporangiaceae</taxon>
        <taxon>Knoellia</taxon>
    </lineage>
</organism>
<dbReference type="PANTHER" id="PTHR43861">
    <property type="entry name" value="TRANS-ACONITATE 2-METHYLTRANSFERASE-RELATED"/>
    <property type="match status" value="1"/>
</dbReference>
<evidence type="ECO:0000256" key="1">
    <source>
        <dbReference type="ARBA" id="ARBA00022603"/>
    </source>
</evidence>
<sequence length="294" mass="31559">MRAQPSWDPTAYAKFGDQRSRPFADLVAQVHTDDPRLVVDLGCGNGPATLTLAELWPDARIVGVDSAESMLEAARALDTTDRVEWVQADLKEWDPASLGDAPDVIITNSTLQWVPGHLDLLETWIGALAPGGWFALQVPNNFDAPSHALMRETASGHGRANELLAALEVPAVGEPRTYLTLLHRLGTTVDAWETVYAHVLDPAGDSENPVLDWVSATGLRPVLDLLPEGEERDAFLEPYAAALAEAYPRTEVGVLFPFRRVFAVAHKATGDAANGAPTSDGDRAAHTDTATGEG</sequence>
<dbReference type="InterPro" id="IPR023149">
    <property type="entry name" value="Trans_acon_MeTrfase_C"/>
</dbReference>
<evidence type="ECO:0000313" key="5">
    <source>
        <dbReference type="EMBL" id="PRY58101.1"/>
    </source>
</evidence>
<dbReference type="Pfam" id="PF13649">
    <property type="entry name" value="Methyltransf_25"/>
    <property type="match status" value="1"/>
</dbReference>
<proteinExistence type="predicted"/>
<dbReference type="OrthoDB" id="9795085at2"/>
<dbReference type="Gene3D" id="1.10.150.290">
    <property type="entry name" value="S-adenosyl-L-methionine-dependent methyltransferases"/>
    <property type="match status" value="1"/>
</dbReference>
<dbReference type="GO" id="GO:0032259">
    <property type="term" value="P:methylation"/>
    <property type="evidence" value="ECO:0007669"/>
    <property type="project" value="UniProtKB-KW"/>
</dbReference>
<dbReference type="AlphaFoldDB" id="A0A2T0UJI7"/>
<dbReference type="InterPro" id="IPR029063">
    <property type="entry name" value="SAM-dependent_MTases_sf"/>
</dbReference>
<dbReference type="Proteomes" id="UP000237822">
    <property type="component" value="Unassembled WGS sequence"/>
</dbReference>
<keyword evidence="6" id="KW-1185">Reference proteome</keyword>
<dbReference type="Gene3D" id="3.40.50.150">
    <property type="entry name" value="Vaccinia Virus protein VP39"/>
    <property type="match status" value="1"/>
</dbReference>
<keyword evidence="1 5" id="KW-0489">Methyltransferase</keyword>
<feature type="domain" description="Methyltransferase" evidence="4">
    <location>
        <begin position="38"/>
        <end position="132"/>
    </location>
</feature>
<dbReference type="EMBL" id="PVTI01000013">
    <property type="protein sequence ID" value="PRY58101.1"/>
    <property type="molecule type" value="Genomic_DNA"/>
</dbReference>
<keyword evidence="2 5" id="KW-0808">Transferase</keyword>
<dbReference type="PANTHER" id="PTHR43861:SF1">
    <property type="entry name" value="TRANS-ACONITATE 2-METHYLTRANSFERASE"/>
    <property type="match status" value="1"/>
</dbReference>
<accession>A0A2T0UJI7</accession>
<protein>
    <submittedName>
        <fullName evidence="5">Trans-aconitate 2-methyltransferase</fullName>
    </submittedName>
</protein>
<dbReference type="GO" id="GO:0030798">
    <property type="term" value="F:trans-aconitate 2-methyltransferase activity"/>
    <property type="evidence" value="ECO:0007669"/>
    <property type="project" value="InterPro"/>
</dbReference>
<dbReference type="InterPro" id="IPR041698">
    <property type="entry name" value="Methyltransf_25"/>
</dbReference>
<reference evidence="5 6" key="1">
    <citation type="submission" date="2018-03" db="EMBL/GenBank/DDBJ databases">
        <title>Genomic Encyclopedia of Archaeal and Bacterial Type Strains, Phase II (KMG-II): from individual species to whole genera.</title>
        <authorList>
            <person name="Goeker M."/>
        </authorList>
    </citation>
    <scope>NUCLEOTIDE SEQUENCE [LARGE SCALE GENOMIC DNA]</scope>
    <source>
        <strain evidence="5 6">ATCC BAA-1496</strain>
    </source>
</reference>
<dbReference type="CDD" id="cd02440">
    <property type="entry name" value="AdoMet_MTases"/>
    <property type="match status" value="1"/>
</dbReference>
<evidence type="ECO:0000256" key="3">
    <source>
        <dbReference type="SAM" id="MobiDB-lite"/>
    </source>
</evidence>
<evidence type="ECO:0000259" key="4">
    <source>
        <dbReference type="Pfam" id="PF13649"/>
    </source>
</evidence>
<gene>
    <name evidence="5" type="ORF">BCF74_11323</name>
</gene>
<evidence type="ECO:0000256" key="2">
    <source>
        <dbReference type="ARBA" id="ARBA00022679"/>
    </source>
</evidence>